<dbReference type="RefSeq" id="XP_062781033.1">
    <property type="nucleotide sequence ID" value="XM_062924982.1"/>
</dbReference>
<evidence type="ECO:0000313" key="2">
    <source>
        <dbReference type="Proteomes" id="UP001322277"/>
    </source>
</evidence>
<protein>
    <submittedName>
        <fullName evidence="1">Uncharacterized protein</fullName>
    </submittedName>
</protein>
<gene>
    <name evidence="1" type="ORF">CDEST_08823</name>
</gene>
<reference evidence="2" key="1">
    <citation type="journal article" date="2023" name="bioRxiv">
        <title>Complete genome of the Medicago anthracnose fungus, Colletotrichum destructivum, reveals a mini-chromosome-like region within a core chromosome.</title>
        <authorList>
            <person name="Lapalu N."/>
            <person name="Simon A."/>
            <person name="Lu A."/>
            <person name="Plaumann P.-L."/>
            <person name="Amselem J."/>
            <person name="Pigne S."/>
            <person name="Auger A."/>
            <person name="Koch C."/>
            <person name="Dallery J.-F."/>
            <person name="O'Connell R.J."/>
        </authorList>
    </citation>
    <scope>NUCLEOTIDE SEQUENCE [LARGE SCALE GENOMIC DNA]</scope>
    <source>
        <strain evidence="2">CBS 520.97</strain>
    </source>
</reference>
<sequence length="166" mass="18080">MVVWRQSLLPYSALQAAIQKMHRSGNVTSYKRTPVPSYDLQHGTCVRCVVGARIGTQEPYQGTRFTLESLGPVRSKEARDALIGVERSRSAGTQRLHIEEPGFGNQSIPMCLSALAYPFALYSHGQIASRRGVVGPLLTSVDAISAELNCVTEIGLGMRWLVGHAV</sequence>
<dbReference type="GeneID" id="87945326"/>
<dbReference type="AlphaFoldDB" id="A0AAX4IKD6"/>
<dbReference type="Proteomes" id="UP001322277">
    <property type="component" value="Chromosome 5"/>
</dbReference>
<organism evidence="1 2">
    <name type="scientific">Colletotrichum destructivum</name>
    <dbReference type="NCBI Taxonomy" id="34406"/>
    <lineage>
        <taxon>Eukaryota</taxon>
        <taxon>Fungi</taxon>
        <taxon>Dikarya</taxon>
        <taxon>Ascomycota</taxon>
        <taxon>Pezizomycotina</taxon>
        <taxon>Sordariomycetes</taxon>
        <taxon>Hypocreomycetidae</taxon>
        <taxon>Glomerellales</taxon>
        <taxon>Glomerellaceae</taxon>
        <taxon>Colletotrichum</taxon>
        <taxon>Colletotrichum destructivum species complex</taxon>
    </lineage>
</organism>
<keyword evidence="2" id="KW-1185">Reference proteome</keyword>
<proteinExistence type="predicted"/>
<dbReference type="KEGG" id="cdet:87945326"/>
<evidence type="ECO:0000313" key="1">
    <source>
        <dbReference type="EMBL" id="WQF83809.1"/>
    </source>
</evidence>
<name>A0AAX4IKD6_9PEZI</name>
<dbReference type="EMBL" id="CP137309">
    <property type="protein sequence ID" value="WQF83809.1"/>
    <property type="molecule type" value="Genomic_DNA"/>
</dbReference>
<accession>A0AAX4IKD6</accession>